<dbReference type="OMA" id="FQACEEE"/>
<dbReference type="OrthoDB" id="1939285at2759"/>
<feature type="domain" description="TPX2 C-terminal" evidence="7">
    <location>
        <begin position="217"/>
        <end position="292"/>
    </location>
</feature>
<evidence type="ECO:0000259" key="7">
    <source>
        <dbReference type="Pfam" id="PF06886"/>
    </source>
</evidence>
<dbReference type="InParanoid" id="A0A059CR18"/>
<name>A0A059CR18_EUCGR</name>
<evidence type="ECO:0000256" key="5">
    <source>
        <dbReference type="ARBA" id="ARBA00023212"/>
    </source>
</evidence>
<dbReference type="eggNOG" id="ENOG502RERJ">
    <property type="taxonomic scope" value="Eukaryota"/>
</dbReference>
<dbReference type="KEGG" id="egr:104437033"/>
<reference evidence="8" key="1">
    <citation type="submission" date="2013-07" db="EMBL/GenBank/DDBJ databases">
        <title>The genome of Eucalyptus grandis.</title>
        <authorList>
            <person name="Schmutz J."/>
            <person name="Hayes R."/>
            <person name="Myburg A."/>
            <person name="Tuskan G."/>
            <person name="Grattapaglia D."/>
            <person name="Rokhsar D.S."/>
        </authorList>
    </citation>
    <scope>NUCLEOTIDE SEQUENCE</scope>
    <source>
        <tissue evidence="8">Leaf extractions</tissue>
    </source>
</reference>
<comment type="similarity">
    <text evidence="2">Belongs to the TPX2 family.</text>
</comment>
<evidence type="ECO:0000256" key="3">
    <source>
        <dbReference type="ARBA" id="ARBA00022490"/>
    </source>
</evidence>
<dbReference type="EMBL" id="KK198755">
    <property type="protein sequence ID" value="KCW80380.1"/>
    <property type="molecule type" value="Genomic_DNA"/>
</dbReference>
<evidence type="ECO:0000256" key="6">
    <source>
        <dbReference type="SAM" id="MobiDB-lite"/>
    </source>
</evidence>
<feature type="compositionally biased region" description="Polar residues" evidence="6">
    <location>
        <begin position="50"/>
        <end position="68"/>
    </location>
</feature>
<feature type="compositionally biased region" description="Basic and acidic residues" evidence="6">
    <location>
        <begin position="81"/>
        <end position="91"/>
    </location>
</feature>
<feature type="region of interest" description="Disordered" evidence="6">
    <location>
        <begin position="265"/>
        <end position="428"/>
    </location>
</feature>
<dbReference type="InterPro" id="IPR027329">
    <property type="entry name" value="TPX2_C"/>
</dbReference>
<dbReference type="GO" id="GO:0001578">
    <property type="term" value="P:microtubule bundle formation"/>
    <property type="evidence" value="ECO:0000318"/>
    <property type="project" value="GO_Central"/>
</dbReference>
<evidence type="ECO:0000256" key="2">
    <source>
        <dbReference type="ARBA" id="ARBA00005885"/>
    </source>
</evidence>
<dbReference type="InterPro" id="IPR044833">
    <property type="entry name" value="WDL5/6"/>
</dbReference>
<feature type="compositionally biased region" description="Polar residues" evidence="6">
    <location>
        <begin position="363"/>
        <end position="382"/>
    </location>
</feature>
<sequence>MDMDDTIADNGFEVVPQHGAYEQFQACEEESKVPTDFDGVTDETGAIASVNKSLESVTLDQTDANKSSPGDLKEGPVNVSKEGDNLDSDHAKHVRSQRGQGTKNNNKSTAKNVLAPGAKKNKDEKEAKAVPNGNGPPNSIIERPIKSKSLNYKQPRLPKQAGKSDRDSSEGLSGIKKEKPLEEGSVIEPDGIPQSSPDLTAADAGPHRVGARPNYGFSFRCDERAEKRKEFYTKLEEKIHAKEVEQTTLQAKSKETQEAELKMLRKSLNFKATPMPNFYQEPSPPKVELKKIPPTRARSPKLGRRKSSSSEGSEENGDGNRPSGRLSLGEEVSRNQQSRVPPIKAKKPIRKSLPVLPSERNKSSSVRIKSAVSQATHNQETGNKAHKPLLVDDSPSDHLHDHTPILDELAEPTIAQEGTESGIMQEQQ</sequence>
<feature type="region of interest" description="Disordered" evidence="6">
    <location>
        <begin position="50"/>
        <end position="217"/>
    </location>
</feature>
<dbReference type="PANTHER" id="PTHR31358:SF29">
    <property type="entry name" value="PROTEIN WVD2-LIKE 5-RELATED"/>
    <property type="match status" value="1"/>
</dbReference>
<keyword evidence="5" id="KW-0206">Cytoskeleton</keyword>
<organism evidence="8">
    <name type="scientific">Eucalyptus grandis</name>
    <name type="common">Flooded gum</name>
    <dbReference type="NCBI Taxonomy" id="71139"/>
    <lineage>
        <taxon>Eukaryota</taxon>
        <taxon>Viridiplantae</taxon>
        <taxon>Streptophyta</taxon>
        <taxon>Embryophyta</taxon>
        <taxon>Tracheophyta</taxon>
        <taxon>Spermatophyta</taxon>
        <taxon>Magnoliopsida</taxon>
        <taxon>eudicotyledons</taxon>
        <taxon>Gunneridae</taxon>
        <taxon>Pentapetalae</taxon>
        <taxon>rosids</taxon>
        <taxon>malvids</taxon>
        <taxon>Myrtales</taxon>
        <taxon>Myrtaceae</taxon>
        <taxon>Myrtoideae</taxon>
        <taxon>Eucalypteae</taxon>
        <taxon>Eucalyptus</taxon>
    </lineage>
</organism>
<evidence type="ECO:0000256" key="1">
    <source>
        <dbReference type="ARBA" id="ARBA00004245"/>
    </source>
</evidence>
<dbReference type="STRING" id="71139.A0A059CR18"/>
<protein>
    <recommendedName>
        <fullName evidence="7">TPX2 C-terminal domain-containing protein</fullName>
    </recommendedName>
</protein>
<feature type="compositionally biased region" description="Polar residues" evidence="6">
    <location>
        <begin position="416"/>
        <end position="428"/>
    </location>
</feature>
<feature type="compositionally biased region" description="Basic and acidic residues" evidence="6">
    <location>
        <begin position="395"/>
        <end position="405"/>
    </location>
</feature>
<evidence type="ECO:0000313" key="8">
    <source>
        <dbReference type="EMBL" id="KCW80380.1"/>
    </source>
</evidence>
<dbReference type="PANTHER" id="PTHR31358">
    <property type="entry name" value="PROTEIN WVD2-LIKE 4"/>
    <property type="match status" value="1"/>
</dbReference>
<dbReference type="GO" id="GO:0008017">
    <property type="term" value="F:microtubule binding"/>
    <property type="evidence" value="ECO:0000318"/>
    <property type="project" value="GO_Central"/>
</dbReference>
<feature type="compositionally biased region" description="Basic residues" evidence="6">
    <location>
        <begin position="298"/>
        <end position="307"/>
    </location>
</feature>
<evidence type="ECO:0000256" key="4">
    <source>
        <dbReference type="ARBA" id="ARBA00022701"/>
    </source>
</evidence>
<dbReference type="GO" id="GO:0005874">
    <property type="term" value="C:microtubule"/>
    <property type="evidence" value="ECO:0007669"/>
    <property type="project" value="UniProtKB-KW"/>
</dbReference>
<comment type="subcellular location">
    <subcellularLocation>
        <location evidence="1">Cytoplasm</location>
        <location evidence="1">Cytoskeleton</location>
    </subcellularLocation>
</comment>
<feature type="compositionally biased region" description="Basic and acidic residues" evidence="6">
    <location>
        <begin position="162"/>
        <end position="182"/>
    </location>
</feature>
<dbReference type="Pfam" id="PF06886">
    <property type="entry name" value="TPX2"/>
    <property type="match status" value="1"/>
</dbReference>
<dbReference type="Gramene" id="KCW80380">
    <property type="protein sequence ID" value="KCW80380"/>
    <property type="gene ID" value="EUGRSUZ_C01741"/>
</dbReference>
<keyword evidence="3" id="KW-0963">Cytoplasm</keyword>
<proteinExistence type="inferred from homology"/>
<gene>
    <name evidence="8" type="ORF">EUGRSUZ_C01741</name>
</gene>
<keyword evidence="4" id="KW-0493">Microtubule</keyword>
<accession>A0A059CR18</accession>
<feature type="compositionally biased region" description="Polar residues" evidence="6">
    <location>
        <begin position="97"/>
        <end position="111"/>
    </location>
</feature>
<dbReference type="AlphaFoldDB" id="A0A059CR18"/>